<evidence type="ECO:0000313" key="1">
    <source>
        <dbReference type="EMBL" id="MYM96227.1"/>
    </source>
</evidence>
<evidence type="ECO:0000313" key="2">
    <source>
        <dbReference type="Proteomes" id="UP000447355"/>
    </source>
</evidence>
<organism evidence="1 2">
    <name type="scientific">Duganella vulcania</name>
    <dbReference type="NCBI Taxonomy" id="2692166"/>
    <lineage>
        <taxon>Bacteria</taxon>
        <taxon>Pseudomonadati</taxon>
        <taxon>Pseudomonadota</taxon>
        <taxon>Betaproteobacteria</taxon>
        <taxon>Burkholderiales</taxon>
        <taxon>Oxalobacteraceae</taxon>
        <taxon>Telluria group</taxon>
        <taxon>Duganella</taxon>
    </lineage>
</organism>
<gene>
    <name evidence="1" type="ORF">GTP90_20385</name>
</gene>
<reference evidence="1" key="1">
    <citation type="submission" date="2019-12" db="EMBL/GenBank/DDBJ databases">
        <title>Novel species isolated from a subtropical stream in China.</title>
        <authorList>
            <person name="Lu H."/>
        </authorList>
    </citation>
    <scope>NUCLEOTIDE SEQUENCE [LARGE SCALE GENOMIC DNA]</scope>
    <source>
        <strain evidence="1">FT81W</strain>
    </source>
</reference>
<comment type="caution">
    <text evidence="1">The sequence shown here is derived from an EMBL/GenBank/DDBJ whole genome shotgun (WGS) entry which is preliminary data.</text>
</comment>
<dbReference type="EMBL" id="WWCX01000041">
    <property type="protein sequence ID" value="MYM96227.1"/>
    <property type="molecule type" value="Genomic_DNA"/>
</dbReference>
<dbReference type="Proteomes" id="UP000447355">
    <property type="component" value="Unassembled WGS sequence"/>
</dbReference>
<name>A0A845GU94_9BURK</name>
<dbReference type="RefSeq" id="WP_161085251.1">
    <property type="nucleotide sequence ID" value="NZ_WWCX01000041.1"/>
</dbReference>
<accession>A0A845GU94</accession>
<sequence>MYSEQFAKAGKFTRSLGFQISPVPIVSGDLVTQINGQNLTARLTAAGITSLVGSAFQCLKWSYALLPLVEEALGCKITLTAGSVYIEDSAAFDPSYDDFLRWRDLGITTSDFVETKGFNFHVWYTLPNLQVLDLTLWSSLAVTWNRPPLAGRVDGGWPDKIAPHPRFVPMVLGTGYWEHVQARSEVPLLSD</sequence>
<dbReference type="AlphaFoldDB" id="A0A845GU94"/>
<protein>
    <submittedName>
        <fullName evidence="1">Uncharacterized protein</fullName>
    </submittedName>
</protein>
<proteinExistence type="predicted"/>